<feature type="binding site" evidence="4">
    <location>
        <position position="430"/>
    </location>
    <ligand>
        <name>S-adenosyl-L-methionine</name>
        <dbReference type="ChEBI" id="CHEBI:59789"/>
    </ligand>
</feature>
<dbReference type="Gene3D" id="3.40.50.150">
    <property type="entry name" value="Vaccinia Virus protein VP39"/>
    <property type="match status" value="1"/>
</dbReference>
<keyword evidence="3 4" id="KW-0949">S-adenosyl-L-methionine</keyword>
<dbReference type="InterPro" id="IPR010280">
    <property type="entry name" value="U5_MeTrfase_fam"/>
</dbReference>
<reference evidence="8" key="1">
    <citation type="submission" date="2016-01" db="EMBL/GenBank/DDBJ databases">
        <authorList>
            <person name="Mitreva M."/>
            <person name="Pepin K.H."/>
            <person name="Mihindukulasuriya K.A."/>
            <person name="Fulton R."/>
            <person name="Fronick C."/>
            <person name="O'Laughlin M."/>
            <person name="Miner T."/>
            <person name="Herter B."/>
            <person name="Rosa B.A."/>
            <person name="Cordes M."/>
            <person name="Tomlinson C."/>
            <person name="Wollam A."/>
            <person name="Palsikar V.B."/>
            <person name="Mardis E.R."/>
            <person name="Wilson R.K."/>
        </authorList>
    </citation>
    <scope>NUCLEOTIDE SEQUENCE [LARGE SCALE GENOMIC DNA]</scope>
    <source>
        <strain evidence="8">DNF00019</strain>
    </source>
</reference>
<dbReference type="Pfam" id="PF05958">
    <property type="entry name" value="tRNA_U5-meth_tr"/>
    <property type="match status" value="1"/>
</dbReference>
<dbReference type="PROSITE" id="PS01231">
    <property type="entry name" value="TRMA_2"/>
    <property type="match status" value="1"/>
</dbReference>
<keyword evidence="1 4" id="KW-0489">Methyltransferase</keyword>
<proteinExistence type="inferred from homology"/>
<feature type="binding site" evidence="4">
    <location>
        <position position="352"/>
    </location>
    <ligand>
        <name>S-adenosyl-L-methionine</name>
        <dbReference type="ChEBI" id="CHEBI:59789"/>
    </ligand>
</feature>
<evidence type="ECO:0000256" key="5">
    <source>
        <dbReference type="PROSITE-ProRule" id="PRU10015"/>
    </source>
</evidence>
<name>A0A133XWP1_9ACTN</name>
<protein>
    <submittedName>
        <fullName evidence="7">Putative 23S rRNA (Uracil-5-)-methyltransferase RumA</fullName>
    </submittedName>
</protein>
<organism evidence="7 8">
    <name type="scientific">Atopobium deltae</name>
    <dbReference type="NCBI Taxonomy" id="1393034"/>
    <lineage>
        <taxon>Bacteria</taxon>
        <taxon>Bacillati</taxon>
        <taxon>Actinomycetota</taxon>
        <taxon>Coriobacteriia</taxon>
        <taxon>Coriobacteriales</taxon>
        <taxon>Atopobiaceae</taxon>
        <taxon>Atopobium</taxon>
    </lineage>
</organism>
<gene>
    <name evidence="7" type="ORF">HMPREF3192_00300</name>
</gene>
<dbReference type="Proteomes" id="UP000070675">
    <property type="component" value="Unassembled WGS sequence"/>
</dbReference>
<dbReference type="InterPro" id="IPR030390">
    <property type="entry name" value="MeTrfase_TrmA_AS"/>
</dbReference>
<keyword evidence="2 4" id="KW-0808">Transferase</keyword>
<sequence>MGHKPAEKSARKLPAKSARKPAEKSARKLARNPTRKSTQKPAEKNTPIKHHSEGPGPKRTRCSYCGCEWLNIPYTEQLTKKNEQMRELFTKFITPNETGHAARLYPIIGMQTNTQATQQIQPAHFRHKAATPFAPRAKQERTSHAQQNEILCGFFAPGTHRIIRCTECPSELPEMRDIFNFIAKTAGLLGISAYDEDTQTGLLRHAIVRFSKYRDEAMLVLVTHSAFIPQRKRLVKKILERFACITTIVQNVNPRNTNAMLGSYSKVLCGSGAIRDELLGCQFEIGPTSFYQTNPEQTEVLYQVALDGIREVCAKQLRSSEPLRILDAYCGCGTIGICAAAAFSNAYVTGVDQTENAIESARKNKRLNHLKNRCGFICQDATEFMQNLVYADGAMQRNASSETALSGNEPEGRFHAGRFHAGRFHAVIIDPPRAGSTPAFIEGVCALNPQCIVYISCNPNTQVRDLLLFAEKGYTPQRIQPVDMFPHTSHVETVVLMSRVD</sequence>
<dbReference type="GO" id="GO:0070475">
    <property type="term" value="P:rRNA base methylation"/>
    <property type="evidence" value="ECO:0007669"/>
    <property type="project" value="TreeGrafter"/>
</dbReference>
<feature type="compositionally biased region" description="Basic residues" evidence="6">
    <location>
        <begin position="27"/>
        <end position="38"/>
    </location>
</feature>
<evidence type="ECO:0000313" key="8">
    <source>
        <dbReference type="Proteomes" id="UP000070675"/>
    </source>
</evidence>
<dbReference type="STRING" id="1393034.HMPREF3192_00300"/>
<evidence type="ECO:0000256" key="2">
    <source>
        <dbReference type="ARBA" id="ARBA00022679"/>
    </source>
</evidence>
<dbReference type="PATRIC" id="fig|1393034.3.peg.294"/>
<comment type="similarity">
    <text evidence="4">Belongs to the class I-like SAM-binding methyltransferase superfamily. RNA M5U methyltransferase family.</text>
</comment>
<dbReference type="AlphaFoldDB" id="A0A133XWP1"/>
<dbReference type="InterPro" id="IPR029063">
    <property type="entry name" value="SAM-dependent_MTases_sf"/>
</dbReference>
<dbReference type="FunFam" id="2.40.50.1070:FF:000003">
    <property type="entry name" value="23S rRNA (Uracil-5-)-methyltransferase RumA"/>
    <property type="match status" value="1"/>
</dbReference>
<feature type="active site" description="Nucleophile" evidence="4">
    <location>
        <position position="457"/>
    </location>
</feature>
<feature type="region of interest" description="Disordered" evidence="6">
    <location>
        <begin position="1"/>
        <end position="59"/>
    </location>
</feature>
<evidence type="ECO:0000256" key="1">
    <source>
        <dbReference type="ARBA" id="ARBA00022603"/>
    </source>
</evidence>
<dbReference type="RefSeq" id="WP_066304672.1">
    <property type="nucleotide sequence ID" value="NZ_KQ959485.1"/>
</dbReference>
<dbReference type="InterPro" id="IPR030391">
    <property type="entry name" value="MeTrfase_TrmA_CS"/>
</dbReference>
<dbReference type="PANTHER" id="PTHR11061:SF30">
    <property type="entry name" value="TRNA (URACIL(54)-C(5))-METHYLTRANSFERASE"/>
    <property type="match status" value="1"/>
</dbReference>
<keyword evidence="8" id="KW-1185">Reference proteome</keyword>
<evidence type="ECO:0000313" key="7">
    <source>
        <dbReference type="EMBL" id="KXB35356.1"/>
    </source>
</evidence>
<dbReference type="PROSITE" id="PS51687">
    <property type="entry name" value="SAM_MT_RNA_M5U"/>
    <property type="match status" value="1"/>
</dbReference>
<feature type="binding site" evidence="4">
    <location>
        <position position="329"/>
    </location>
    <ligand>
        <name>S-adenosyl-L-methionine</name>
        <dbReference type="ChEBI" id="CHEBI:59789"/>
    </ligand>
</feature>
<feature type="compositionally biased region" description="Basic and acidic residues" evidence="6">
    <location>
        <begin position="1"/>
        <end position="10"/>
    </location>
</feature>
<evidence type="ECO:0000256" key="6">
    <source>
        <dbReference type="SAM" id="MobiDB-lite"/>
    </source>
</evidence>
<dbReference type="GO" id="GO:0070041">
    <property type="term" value="F:rRNA (uridine-C5-)-methyltransferase activity"/>
    <property type="evidence" value="ECO:0007669"/>
    <property type="project" value="TreeGrafter"/>
</dbReference>
<dbReference type="Gene3D" id="2.40.50.1070">
    <property type="match status" value="1"/>
</dbReference>
<feature type="active site" evidence="5">
    <location>
        <position position="457"/>
    </location>
</feature>
<evidence type="ECO:0000256" key="3">
    <source>
        <dbReference type="ARBA" id="ARBA00022691"/>
    </source>
</evidence>
<dbReference type="EMBL" id="LSCR01000004">
    <property type="protein sequence ID" value="KXB35356.1"/>
    <property type="molecule type" value="Genomic_DNA"/>
</dbReference>
<feature type="binding site" evidence="4">
    <location>
        <position position="292"/>
    </location>
    <ligand>
        <name>S-adenosyl-L-methionine</name>
        <dbReference type="ChEBI" id="CHEBI:59789"/>
    </ligand>
</feature>
<dbReference type="PANTHER" id="PTHR11061">
    <property type="entry name" value="RNA M5U METHYLTRANSFERASE"/>
    <property type="match status" value="1"/>
</dbReference>
<comment type="caution">
    <text evidence="7">The sequence shown here is derived from an EMBL/GenBank/DDBJ whole genome shotgun (WGS) entry which is preliminary data.</text>
</comment>
<dbReference type="CDD" id="cd02440">
    <property type="entry name" value="AdoMet_MTases"/>
    <property type="match status" value="1"/>
</dbReference>
<dbReference type="SUPFAM" id="SSF53335">
    <property type="entry name" value="S-adenosyl-L-methionine-dependent methyltransferases"/>
    <property type="match status" value="1"/>
</dbReference>
<accession>A0A133XWP1</accession>
<evidence type="ECO:0000256" key="4">
    <source>
        <dbReference type="PROSITE-ProRule" id="PRU01024"/>
    </source>
</evidence>
<dbReference type="PROSITE" id="PS01230">
    <property type="entry name" value="TRMA_1"/>
    <property type="match status" value="1"/>
</dbReference>